<accession>A0A4D6YS27</accession>
<dbReference type="GO" id="GO:0008843">
    <property type="term" value="F:endochitinase activity"/>
    <property type="evidence" value="ECO:0007669"/>
    <property type="project" value="UniProtKB-EC"/>
</dbReference>
<evidence type="ECO:0000256" key="12">
    <source>
        <dbReference type="RuleBase" id="RU000489"/>
    </source>
</evidence>
<comment type="catalytic activity">
    <reaction evidence="1">
        <text>Random endo-hydrolysis of N-acetyl-beta-D-glucosaminide (1-&gt;4)-beta-linkages in chitin and chitodextrins.</text>
        <dbReference type="EC" id="3.2.1.14"/>
    </reaction>
</comment>
<dbReference type="GO" id="GO:0006032">
    <property type="term" value="P:chitin catabolic process"/>
    <property type="evidence" value="ECO:0007669"/>
    <property type="project" value="UniProtKB-KW"/>
</dbReference>
<evidence type="ECO:0000256" key="5">
    <source>
        <dbReference type="ARBA" id="ARBA00022729"/>
    </source>
</evidence>
<dbReference type="PROSITE" id="PS01095">
    <property type="entry name" value="GH18_1"/>
    <property type="match status" value="1"/>
</dbReference>
<keyword evidence="10 12" id="KW-0326">Glycosidase</keyword>
<dbReference type="GO" id="GO:0005576">
    <property type="term" value="C:extracellular region"/>
    <property type="evidence" value="ECO:0007669"/>
    <property type="project" value="InterPro"/>
</dbReference>
<sequence length="699" mass="78745">MPLYGQSFSLSQASDNTLNQKTYGGGQAGPYTRARGFLAYYEICYFIKNQGWTVVKDKYKTMGPYAYKGNQWVSFDDMDVIRYKSEYAKELGLGGGMIWALDLDDFKDRCGCGKYPLLKTINRVLRGYSSNDPSCPVLGGGSPTELLPYTNKPYEQITTTTTLEPWKRTTSWQRPTTTTTRRTTRMTTPRTTTTTTTTTSRPPWLPPVVTDRPSSVVTKDDGLQGSRCETGEYRHHPSDCSKFYQCNHGKLVERSCLHGLHWGGSYCMSASQSNCQSSPSAPVPAGPTKVSPEVIQPPPITDTMVKPPVIQSPAGPSSSEYMVVCYFTNWAWYRQGVGKYTPDDIDADLCTHVVYGFAVLDSSKYLIKPHDTWADFDNKFYEKVTALKARGVKVLIAIGGWNDSAGSKYSDLVNDPNKRKEFNKHALEFVENNNFDGLDLDWEYPKCWQVDCKKGPDTDKQAFTDWVMELASVFHPRGLLVTAAVSPNYKVIDAGYDVAKVSRYLDWVAVMTYDYHGQWDKKTGHVAPMYHYKDSEVMEFNANYTIHYWIEKGADRKKLVMGMPMYGQSFRLSRASDNGYNAKSSGKGQAGQYTRAGGFLAYYEICKKIQDGGYTVVRDPDGAIGPYAYKGSQWFGYDDIAMIRYKSEYVKRMGLGGAMIWALDLDDFRNRCGCEEHPLLRTINRVLRGYPIPDPGCTI</sequence>
<dbReference type="Gene3D" id="3.10.50.10">
    <property type="match status" value="2"/>
</dbReference>
<dbReference type="EC" id="3.2.1.14" evidence="3"/>
<evidence type="ECO:0000256" key="8">
    <source>
        <dbReference type="ARBA" id="ARBA00023157"/>
    </source>
</evidence>
<dbReference type="AlphaFoldDB" id="A0A4D6YS27"/>
<evidence type="ECO:0000313" key="16">
    <source>
        <dbReference type="EMBL" id="QCI31492.1"/>
    </source>
</evidence>
<dbReference type="SUPFAM" id="SSF57625">
    <property type="entry name" value="Invertebrate chitin-binding proteins"/>
    <property type="match status" value="1"/>
</dbReference>
<evidence type="ECO:0000256" key="7">
    <source>
        <dbReference type="ARBA" id="ARBA00023024"/>
    </source>
</evidence>
<evidence type="ECO:0000256" key="9">
    <source>
        <dbReference type="ARBA" id="ARBA00023277"/>
    </source>
</evidence>
<keyword evidence="9" id="KW-0119">Carbohydrate metabolism</keyword>
<dbReference type="GO" id="GO:0000272">
    <property type="term" value="P:polysaccharide catabolic process"/>
    <property type="evidence" value="ECO:0007669"/>
    <property type="project" value="UniProtKB-KW"/>
</dbReference>
<evidence type="ECO:0000256" key="1">
    <source>
        <dbReference type="ARBA" id="ARBA00000822"/>
    </source>
</evidence>
<name>A0A4D6YS27_GRAJA</name>
<dbReference type="SMART" id="SM00494">
    <property type="entry name" value="ChtBD2"/>
    <property type="match status" value="1"/>
</dbReference>
<comment type="similarity">
    <text evidence="2">Belongs to the glycosyl hydrolase 18 family. Chitinase class II subfamily.</text>
</comment>
<keyword evidence="11" id="KW-0624">Polysaccharide degradation</keyword>
<dbReference type="PROSITE" id="PS51910">
    <property type="entry name" value="GH18_2"/>
    <property type="match status" value="2"/>
</dbReference>
<evidence type="ECO:0000256" key="11">
    <source>
        <dbReference type="ARBA" id="ARBA00023326"/>
    </source>
</evidence>
<evidence type="ECO:0000259" key="14">
    <source>
        <dbReference type="PROSITE" id="PS50940"/>
    </source>
</evidence>
<evidence type="ECO:0000256" key="6">
    <source>
        <dbReference type="ARBA" id="ARBA00022801"/>
    </source>
</evidence>
<evidence type="ECO:0000256" key="10">
    <source>
        <dbReference type="ARBA" id="ARBA00023295"/>
    </source>
</evidence>
<dbReference type="InterPro" id="IPR002557">
    <property type="entry name" value="Chitin-bd_dom"/>
</dbReference>
<keyword evidence="4" id="KW-0147">Chitin-binding</keyword>
<dbReference type="CDD" id="cd02872">
    <property type="entry name" value="GH18_chitolectin_chitotriosidase"/>
    <property type="match status" value="1"/>
</dbReference>
<dbReference type="InterPro" id="IPR029070">
    <property type="entry name" value="Chitinase_insertion_sf"/>
</dbReference>
<evidence type="ECO:0000256" key="3">
    <source>
        <dbReference type="ARBA" id="ARBA00012729"/>
    </source>
</evidence>
<dbReference type="Pfam" id="PF00704">
    <property type="entry name" value="Glyco_hydro_18"/>
    <property type="match status" value="2"/>
</dbReference>
<feature type="domain" description="GH18" evidence="15">
    <location>
        <begin position="321"/>
        <end position="690"/>
    </location>
</feature>
<feature type="domain" description="GH18" evidence="15">
    <location>
        <begin position="1"/>
        <end position="128"/>
    </location>
</feature>
<protein>
    <recommendedName>
        <fullName evidence="3">chitinase</fullName>
        <ecNumber evidence="3">3.2.1.14</ecNumber>
    </recommendedName>
</protein>
<organism evidence="16">
    <name type="scientific">Grandidierella japonica</name>
    <name type="common">Amphipod</name>
    <dbReference type="NCBI Taxonomy" id="429032"/>
    <lineage>
        <taxon>Eukaryota</taxon>
        <taxon>Metazoa</taxon>
        <taxon>Ecdysozoa</taxon>
        <taxon>Arthropoda</taxon>
        <taxon>Crustacea</taxon>
        <taxon>Multicrustacea</taxon>
        <taxon>Malacostraca</taxon>
        <taxon>Eumalacostraca</taxon>
        <taxon>Peracarida</taxon>
        <taxon>Amphipoda</taxon>
        <taxon>Senticaudata</taxon>
        <taxon>Corophiida</taxon>
        <taxon>Corophiidira</taxon>
        <taxon>Corophioidea</taxon>
        <taxon>Corophiidae</taxon>
        <taxon>Grandidierella</taxon>
    </lineage>
</organism>
<dbReference type="InterPro" id="IPR036508">
    <property type="entry name" value="Chitin-bd_dom_sf"/>
</dbReference>
<dbReference type="FunFam" id="3.10.50.10:FF:000004">
    <property type="entry name" value="Chitinase 5"/>
    <property type="match status" value="1"/>
</dbReference>
<evidence type="ECO:0000256" key="4">
    <source>
        <dbReference type="ARBA" id="ARBA00022669"/>
    </source>
</evidence>
<dbReference type="SUPFAM" id="SSF51445">
    <property type="entry name" value="(Trans)glycosidases"/>
    <property type="match status" value="2"/>
</dbReference>
<dbReference type="Gene3D" id="3.20.20.80">
    <property type="entry name" value="Glycosidases"/>
    <property type="match status" value="1"/>
</dbReference>
<evidence type="ECO:0000259" key="15">
    <source>
        <dbReference type="PROSITE" id="PS51910"/>
    </source>
</evidence>
<dbReference type="InterPro" id="IPR017853">
    <property type="entry name" value="GH"/>
</dbReference>
<dbReference type="SUPFAM" id="SSF54556">
    <property type="entry name" value="Chitinase insertion domain"/>
    <property type="match status" value="2"/>
</dbReference>
<keyword evidence="7" id="KW-0146">Chitin degradation</keyword>
<dbReference type="EMBL" id="MK776967">
    <property type="protein sequence ID" value="QCI31492.1"/>
    <property type="molecule type" value="mRNA"/>
</dbReference>
<reference evidence="16" key="1">
    <citation type="journal article" date="2019" name="Sci. Total Environ.">
        <title>Whole transcriptome analysis of an estuarine amphipod exposed to highway road dust.</title>
        <authorList>
            <person name="Hiki K."/>
            <person name="Nakajima F."/>
            <person name="Tobino T."/>
            <person name="Watanabe H."/>
            <person name="Yamamoto H."/>
        </authorList>
    </citation>
    <scope>NUCLEOTIDE SEQUENCE</scope>
    <source>
        <tissue evidence="16">Whole body</tissue>
    </source>
</reference>
<dbReference type="FunFam" id="3.10.50.10:FF:000001">
    <property type="entry name" value="Chitinase 3-like 1"/>
    <property type="match status" value="1"/>
</dbReference>
<dbReference type="InterPro" id="IPR011583">
    <property type="entry name" value="Chitinase_II/V-like_cat"/>
</dbReference>
<evidence type="ECO:0000256" key="2">
    <source>
        <dbReference type="ARBA" id="ARBA00009121"/>
    </source>
</evidence>
<dbReference type="InterPro" id="IPR001579">
    <property type="entry name" value="Glyco_hydro_18_chit_AS"/>
</dbReference>
<dbReference type="Gene3D" id="2.170.140.10">
    <property type="entry name" value="Chitin binding domain"/>
    <property type="match status" value="1"/>
</dbReference>
<dbReference type="GO" id="GO:0008061">
    <property type="term" value="F:chitin binding"/>
    <property type="evidence" value="ECO:0007669"/>
    <property type="project" value="UniProtKB-KW"/>
</dbReference>
<dbReference type="SMART" id="SM00636">
    <property type="entry name" value="Glyco_18"/>
    <property type="match status" value="1"/>
</dbReference>
<dbReference type="PROSITE" id="PS50940">
    <property type="entry name" value="CHIT_BIND_II"/>
    <property type="match status" value="1"/>
</dbReference>
<feature type="compositionally biased region" description="Low complexity" evidence="13">
    <location>
        <begin position="169"/>
        <end position="202"/>
    </location>
</feature>
<keyword evidence="5" id="KW-0732">Signal</keyword>
<feature type="region of interest" description="Disordered" evidence="13">
    <location>
        <begin position="169"/>
        <end position="223"/>
    </location>
</feature>
<evidence type="ECO:0000256" key="13">
    <source>
        <dbReference type="SAM" id="MobiDB-lite"/>
    </source>
</evidence>
<dbReference type="InterPro" id="IPR050314">
    <property type="entry name" value="Glycosyl_Hydrlase_18"/>
</dbReference>
<keyword evidence="6 12" id="KW-0378">Hydrolase</keyword>
<dbReference type="PANTHER" id="PTHR11177:SF359">
    <property type="entry name" value="CHITINASE 10-RELATED"/>
    <property type="match status" value="1"/>
</dbReference>
<dbReference type="Pfam" id="PF01607">
    <property type="entry name" value="CBM_14"/>
    <property type="match status" value="1"/>
</dbReference>
<dbReference type="PANTHER" id="PTHR11177">
    <property type="entry name" value="CHITINASE"/>
    <property type="match status" value="1"/>
</dbReference>
<dbReference type="InterPro" id="IPR001223">
    <property type="entry name" value="Glyco_hydro18_cat"/>
</dbReference>
<keyword evidence="8" id="KW-1015">Disulfide bond</keyword>
<feature type="domain" description="Chitin-binding type-2" evidence="14">
    <location>
        <begin position="225"/>
        <end position="277"/>
    </location>
</feature>
<proteinExistence type="evidence at transcript level"/>